<dbReference type="EMBL" id="JMSE01001406">
    <property type="protein sequence ID" value="KDN61495.1"/>
    <property type="molecule type" value="Genomic_DNA"/>
</dbReference>
<dbReference type="Proteomes" id="UP000027238">
    <property type="component" value="Unassembled WGS sequence"/>
</dbReference>
<feature type="compositionally biased region" description="Basic and acidic residues" evidence="2">
    <location>
        <begin position="597"/>
        <end position="608"/>
    </location>
</feature>
<keyword evidence="1" id="KW-0175">Coiled coil</keyword>
<evidence type="ECO:0000256" key="1">
    <source>
        <dbReference type="SAM" id="Coils"/>
    </source>
</evidence>
<dbReference type="eggNOG" id="ENOG502RKST">
    <property type="taxonomic scope" value="Eukaryota"/>
</dbReference>
<accession>A0A066X639</accession>
<name>A0A066X639_COLSU</name>
<feature type="compositionally biased region" description="Low complexity" evidence="2">
    <location>
        <begin position="1252"/>
        <end position="1261"/>
    </location>
</feature>
<protein>
    <submittedName>
        <fullName evidence="3">Uncharacterized protein</fullName>
    </submittedName>
</protein>
<feature type="region of interest" description="Disordered" evidence="2">
    <location>
        <begin position="1189"/>
        <end position="1320"/>
    </location>
</feature>
<feature type="compositionally biased region" description="Low complexity" evidence="2">
    <location>
        <begin position="1197"/>
        <end position="1208"/>
    </location>
</feature>
<dbReference type="OrthoDB" id="4848543at2759"/>
<gene>
    <name evidence="3" type="ORF">CSUB01_00578</name>
</gene>
<organism evidence="3 4">
    <name type="scientific">Colletotrichum sublineola</name>
    <name type="common">Sorghum anthracnose fungus</name>
    <dbReference type="NCBI Taxonomy" id="1173701"/>
    <lineage>
        <taxon>Eukaryota</taxon>
        <taxon>Fungi</taxon>
        <taxon>Dikarya</taxon>
        <taxon>Ascomycota</taxon>
        <taxon>Pezizomycotina</taxon>
        <taxon>Sordariomycetes</taxon>
        <taxon>Hypocreomycetidae</taxon>
        <taxon>Glomerellales</taxon>
        <taxon>Glomerellaceae</taxon>
        <taxon>Colletotrichum</taxon>
        <taxon>Colletotrichum graminicola species complex</taxon>
    </lineage>
</organism>
<feature type="region of interest" description="Disordered" evidence="2">
    <location>
        <begin position="298"/>
        <end position="321"/>
    </location>
</feature>
<dbReference type="HOGENOM" id="CLU_259924_0_0_1"/>
<feature type="compositionally biased region" description="Polar residues" evidence="2">
    <location>
        <begin position="1295"/>
        <end position="1307"/>
    </location>
</feature>
<feature type="region of interest" description="Disordered" evidence="2">
    <location>
        <begin position="597"/>
        <end position="616"/>
    </location>
</feature>
<proteinExistence type="predicted"/>
<dbReference type="OMA" id="VQPELEH"/>
<feature type="compositionally biased region" description="Basic and acidic residues" evidence="2">
    <location>
        <begin position="369"/>
        <end position="379"/>
    </location>
</feature>
<feature type="compositionally biased region" description="Basic and acidic residues" evidence="2">
    <location>
        <begin position="127"/>
        <end position="143"/>
    </location>
</feature>
<feature type="compositionally biased region" description="Polar residues" evidence="2">
    <location>
        <begin position="150"/>
        <end position="178"/>
    </location>
</feature>
<keyword evidence="4" id="KW-1185">Reference proteome</keyword>
<sequence length="1320" mass="148617">MAGESSPGTLQDPGPHRPLKNNTPRDNSISDAESQPAFLIQLESQSTPACVSQDEKKNQNRLVQSGKPEDKQVLETNESFSFAPQPKHKPNQFSGRQRHLNIDFETFEAPKDEAERVIVDTPPSEPVRSRQRWERTSPKDSRDHHRKIAGSQTGNSSSHIHQGKQSQLITGNGDQNSVQPELEHIGIRAGMPTQYISSGMSPPFGNHSAVGGFSDSQKNSIDCRPSFAMEGRLNDRPFADADASFPGFHRTPAQKSGQSPVIDKGTMLCLNGPRGAVNGMAEPMRASDIRMETIVGVDMPQSHNGNSSERAKHEQQCHTPRYKKQHLKANVFHSHTPVGDLELPQKSTPSTAGKQREHRTPRQQPIQPSRHEEEQESVSRRTLSRHSNVSRHQLSRNHQKRHSQLTQEGLGSKGQADRRDGQPHKQNHVQKSHFRVLQSMINHHNMFLEHATLTEESLRAEIAGQERTVEALKTRMERSYLHHQQEQEHQKTLNAEISSLLQQKKDEVIAIMAQRDGREKELGAEVAKLQALGEVHAAEKSDLRCQLEDTQSKLQKLHDKGRGYKDHLNRAIAEHQELWQQSRNISQKAINDMRKEHQESEEHFRSALEQKQGAQDKLNRIFNDKRATAASKTKSLESALGKLEGDLLAEADKTKGLEEQLSKSRERETFLLRVEDNIRQIFDKLSELHVKSVQAHAVPINVTERQVRLDKITAYVQSAPWAELGDEIRQALNNFQKEIMPQFLQQMKGMATERSTIEDRLQSLEKIVQNQAVLAGTERQKQQDQLLRQISQEKKEIQDLFLTLQPRKNQMTEIFKAVSDVAHKLQELKTSAVPASQNGTTSEAEFRGLQELLLIRDHQVSEIQSKLKLQCENHEVTLRELRERLLQAEEDVRQKSELVKNSQCKTLTEENGIATKAQEKKRELELQLRHSEDSRQNIQQQLSESEAEIKRLKTLRDNSEVITLRKELNDANQRIVNLTLKFRETQTTAVDIGVLDQLAEQLVQLNNMKEDIRQLKISGKTYAMVGKELATMLSIQDASIGDDILAPDSLVIPEPDLPDLQQGTSSETALVQSGKKTVFRRPVEEPYQEVPAPSVAQEKLDRRKAKGHGPHPKPILRQKRMATGSLNTPKEPLVTRHAGHSLYNRPVQSAFMAGPTAISDIRSNLLGDREVQISHLMSHGDWQKITADESQGVQQGTKRSSSLPPSSQRSKRSKTSFHVNNDDSNEGSSVAGEGSIVNSQQMKSSQQTEIDSSQSSQGQSQDNDHTSPHFHQSTHKPGADTSCRGNVGHDKDSQQKQQPAKIQNSTKAVRKESLRSAILA</sequence>
<feature type="compositionally biased region" description="Basic residues" evidence="2">
    <location>
        <begin position="393"/>
        <end position="403"/>
    </location>
</feature>
<feature type="coiled-coil region" evidence="1">
    <location>
        <begin position="864"/>
        <end position="1018"/>
    </location>
</feature>
<feature type="compositionally biased region" description="Polar residues" evidence="2">
    <location>
        <begin position="1236"/>
        <end position="1251"/>
    </location>
</feature>
<feature type="region of interest" description="Disordered" evidence="2">
    <location>
        <begin position="113"/>
        <end position="178"/>
    </location>
</feature>
<feature type="compositionally biased region" description="Basic residues" evidence="2">
    <location>
        <begin position="1102"/>
        <end position="1120"/>
    </location>
</feature>
<feature type="region of interest" description="Disordered" evidence="2">
    <location>
        <begin position="335"/>
        <end position="431"/>
    </location>
</feature>
<evidence type="ECO:0000313" key="4">
    <source>
        <dbReference type="Proteomes" id="UP000027238"/>
    </source>
</evidence>
<reference evidence="4" key="1">
    <citation type="journal article" date="2014" name="Genome Announc.">
        <title>Draft genome sequence of Colletotrichum sublineola, a destructive pathogen of cultivated sorghum.</title>
        <authorList>
            <person name="Baroncelli R."/>
            <person name="Sanz-Martin J.M."/>
            <person name="Rech G.E."/>
            <person name="Sukno S.A."/>
            <person name="Thon M.R."/>
        </authorList>
    </citation>
    <scope>NUCLEOTIDE SEQUENCE [LARGE SCALE GENOMIC DNA]</scope>
    <source>
        <strain evidence="4">TX430BB</strain>
    </source>
</reference>
<feature type="compositionally biased region" description="Polar residues" evidence="2">
    <location>
        <begin position="20"/>
        <end position="33"/>
    </location>
</feature>
<feature type="region of interest" description="Disordered" evidence="2">
    <location>
        <begin position="1082"/>
        <end position="1132"/>
    </location>
</feature>
<comment type="caution">
    <text evidence="3">The sequence shown here is derived from an EMBL/GenBank/DDBJ whole genome shotgun (WGS) entry which is preliminary data.</text>
</comment>
<evidence type="ECO:0000256" key="2">
    <source>
        <dbReference type="SAM" id="MobiDB-lite"/>
    </source>
</evidence>
<dbReference type="STRING" id="1173701.A0A066X639"/>
<evidence type="ECO:0000313" key="3">
    <source>
        <dbReference type="EMBL" id="KDN61495.1"/>
    </source>
</evidence>
<feature type="region of interest" description="Disordered" evidence="2">
    <location>
        <begin position="1"/>
        <end position="97"/>
    </location>
</feature>